<dbReference type="KEGG" id="sbae:DSM104329_02934"/>
<dbReference type="RefSeq" id="WP_259310595.1">
    <property type="nucleotide sequence ID" value="NZ_CP087164.1"/>
</dbReference>
<dbReference type="AlphaFoldDB" id="A0A9E6XYG7"/>
<protein>
    <recommendedName>
        <fullName evidence="1">SnoaL-like domain-containing protein</fullName>
    </recommendedName>
</protein>
<dbReference type="EMBL" id="CP087164">
    <property type="protein sequence ID" value="UGS36528.1"/>
    <property type="molecule type" value="Genomic_DNA"/>
</dbReference>
<name>A0A9E6XYG7_9ACTN</name>
<evidence type="ECO:0000313" key="2">
    <source>
        <dbReference type="EMBL" id="UGS36528.1"/>
    </source>
</evidence>
<dbReference type="InterPro" id="IPR032710">
    <property type="entry name" value="NTF2-like_dom_sf"/>
</dbReference>
<evidence type="ECO:0000313" key="3">
    <source>
        <dbReference type="Proteomes" id="UP001162834"/>
    </source>
</evidence>
<dbReference type="Pfam" id="PF12680">
    <property type="entry name" value="SnoaL_2"/>
    <property type="match status" value="1"/>
</dbReference>
<dbReference type="Gene3D" id="3.10.450.50">
    <property type="match status" value="1"/>
</dbReference>
<sequence>MTRERLLEALEQWNRHDLEGVMRYFAQDCEYHASFGPTALGASYVGRDQVREGVRSFFAAYPDGQFIDTEVTVDGDRGSAEWTFVSTNADGERTSVRGCDLLEFEGPFVRRKNAFRKIVDDQPQE</sequence>
<gene>
    <name evidence="2" type="ORF">DSM104329_02934</name>
</gene>
<feature type="domain" description="SnoaL-like" evidence="1">
    <location>
        <begin position="9"/>
        <end position="106"/>
    </location>
</feature>
<reference evidence="2" key="1">
    <citation type="journal article" date="2022" name="Int. J. Syst. Evol. Microbiol.">
        <title>Pseudomonas aegrilactucae sp. nov. and Pseudomonas morbosilactucae sp. nov., pathogens causing bacterial rot of lettuce in Japan.</title>
        <authorList>
            <person name="Sawada H."/>
            <person name="Fujikawa T."/>
            <person name="Satou M."/>
        </authorList>
    </citation>
    <scope>NUCLEOTIDE SEQUENCE</scope>
    <source>
        <strain evidence="2">0166_1</strain>
    </source>
</reference>
<organism evidence="2 3">
    <name type="scientific">Capillimicrobium parvum</name>
    <dbReference type="NCBI Taxonomy" id="2884022"/>
    <lineage>
        <taxon>Bacteria</taxon>
        <taxon>Bacillati</taxon>
        <taxon>Actinomycetota</taxon>
        <taxon>Thermoleophilia</taxon>
        <taxon>Solirubrobacterales</taxon>
        <taxon>Capillimicrobiaceae</taxon>
        <taxon>Capillimicrobium</taxon>
    </lineage>
</organism>
<dbReference type="Proteomes" id="UP001162834">
    <property type="component" value="Chromosome"/>
</dbReference>
<dbReference type="SUPFAM" id="SSF54427">
    <property type="entry name" value="NTF2-like"/>
    <property type="match status" value="1"/>
</dbReference>
<proteinExistence type="predicted"/>
<evidence type="ECO:0000259" key="1">
    <source>
        <dbReference type="Pfam" id="PF12680"/>
    </source>
</evidence>
<keyword evidence="3" id="KW-1185">Reference proteome</keyword>
<accession>A0A9E6XYG7</accession>
<dbReference type="InterPro" id="IPR037401">
    <property type="entry name" value="SnoaL-like"/>
</dbReference>